<feature type="domain" description="GH16" evidence="3">
    <location>
        <begin position="103"/>
        <end position="435"/>
    </location>
</feature>
<evidence type="ECO:0000256" key="1">
    <source>
        <dbReference type="ARBA" id="ARBA00006865"/>
    </source>
</evidence>
<comment type="similarity">
    <text evidence="1">Belongs to the glycosyl hydrolase 16 family.</text>
</comment>
<dbReference type="InterPro" id="IPR013320">
    <property type="entry name" value="ConA-like_dom_sf"/>
</dbReference>
<dbReference type="InterPro" id="IPR050546">
    <property type="entry name" value="Glycosyl_Hydrlase_16"/>
</dbReference>
<dbReference type="GO" id="GO:0005975">
    <property type="term" value="P:carbohydrate metabolic process"/>
    <property type="evidence" value="ECO:0007669"/>
    <property type="project" value="InterPro"/>
</dbReference>
<keyword evidence="5" id="KW-1185">Reference proteome</keyword>
<proteinExistence type="inferred from homology"/>
<dbReference type="SUPFAM" id="SSF49899">
    <property type="entry name" value="Concanavalin A-like lectins/glucanases"/>
    <property type="match status" value="1"/>
</dbReference>
<gene>
    <name evidence="4" type="ORF">CUNI_LOCUS14429</name>
</gene>
<evidence type="ECO:0000256" key="2">
    <source>
        <dbReference type="SAM" id="SignalP"/>
    </source>
</evidence>
<evidence type="ECO:0000313" key="4">
    <source>
        <dbReference type="EMBL" id="CAG5128871.1"/>
    </source>
</evidence>
<organism evidence="4 5">
    <name type="scientific">Candidula unifasciata</name>
    <dbReference type="NCBI Taxonomy" id="100452"/>
    <lineage>
        <taxon>Eukaryota</taxon>
        <taxon>Metazoa</taxon>
        <taxon>Spiralia</taxon>
        <taxon>Lophotrochozoa</taxon>
        <taxon>Mollusca</taxon>
        <taxon>Gastropoda</taxon>
        <taxon>Heterobranchia</taxon>
        <taxon>Euthyneura</taxon>
        <taxon>Panpulmonata</taxon>
        <taxon>Eupulmonata</taxon>
        <taxon>Stylommatophora</taxon>
        <taxon>Helicina</taxon>
        <taxon>Helicoidea</taxon>
        <taxon>Geomitridae</taxon>
        <taxon>Candidula</taxon>
    </lineage>
</organism>
<dbReference type="InterPro" id="IPR000757">
    <property type="entry name" value="Beta-glucanase-like"/>
</dbReference>
<keyword evidence="2" id="KW-0732">Signal</keyword>
<dbReference type="OrthoDB" id="4781at2759"/>
<dbReference type="Pfam" id="PF00722">
    <property type="entry name" value="Glyco_hydro_16"/>
    <property type="match status" value="1"/>
</dbReference>
<protein>
    <recommendedName>
        <fullName evidence="3">GH16 domain-containing protein</fullName>
    </recommendedName>
</protein>
<accession>A0A8S3ZR19</accession>
<sequence length="435" mass="48635">MLKSIIFAVVGICLTLGQQHRVNIQYNEPRLTLSLNINDPDVTRVIFHYGVRVASHVTQGNQTANGFEVQTDLQTRAGDNIVAYAVVHYRNFVTLTTSASTHHVGGGAVLPPSRRVRAVTFRDDFNNYNQANWNPEISMFGGMNWEFQVYTPESKNIYASGGNLFLRPTLTTDDPRFDENFLRTGVMDVARIWGRCTNDGNYGCNRDGHNGLLPPVMSGKVSSVPTALYGSVEVRAKIPQGDWLWPAIWMMPRDSKYGGWPRSGEIDIMESRGNGGDIGVNTVSSTLHWGPAWDQNRWDLTHGERTNGNYHNDFHTWRLDWNQDHLITYVDNNRIVDVEVGAGFWQKGGFSGSNPWAGGGHSAPFDQPFFLMLNVAVGGTNGYFPDNGNYGGARKPWANNSPHAADDFWGARNDWLPSWRGDETALIVDYVQFSN</sequence>
<name>A0A8S3ZR19_9EUPU</name>
<evidence type="ECO:0000313" key="5">
    <source>
        <dbReference type="Proteomes" id="UP000678393"/>
    </source>
</evidence>
<dbReference type="CDD" id="cd08024">
    <property type="entry name" value="GH16_CCF"/>
    <property type="match status" value="1"/>
</dbReference>
<dbReference type="PANTHER" id="PTHR10963">
    <property type="entry name" value="GLYCOSYL HYDROLASE-RELATED"/>
    <property type="match status" value="1"/>
</dbReference>
<evidence type="ECO:0000259" key="3">
    <source>
        <dbReference type="PROSITE" id="PS51762"/>
    </source>
</evidence>
<feature type="signal peptide" evidence="2">
    <location>
        <begin position="1"/>
        <end position="17"/>
    </location>
</feature>
<dbReference type="AlphaFoldDB" id="A0A8S3ZR19"/>
<dbReference type="Proteomes" id="UP000678393">
    <property type="component" value="Unassembled WGS sequence"/>
</dbReference>
<comment type="caution">
    <text evidence="4">The sequence shown here is derived from an EMBL/GenBank/DDBJ whole genome shotgun (WGS) entry which is preliminary data.</text>
</comment>
<dbReference type="PANTHER" id="PTHR10963:SF55">
    <property type="entry name" value="GLYCOSIDE HYDROLASE FAMILY 16 PROTEIN"/>
    <property type="match status" value="1"/>
</dbReference>
<dbReference type="GO" id="GO:0004553">
    <property type="term" value="F:hydrolase activity, hydrolyzing O-glycosyl compounds"/>
    <property type="evidence" value="ECO:0007669"/>
    <property type="project" value="InterPro"/>
</dbReference>
<feature type="chain" id="PRO_5035945609" description="GH16 domain-containing protein" evidence="2">
    <location>
        <begin position="18"/>
        <end position="435"/>
    </location>
</feature>
<reference evidence="4" key="1">
    <citation type="submission" date="2021-04" db="EMBL/GenBank/DDBJ databases">
        <authorList>
            <consortium name="Molecular Ecology Group"/>
        </authorList>
    </citation>
    <scope>NUCLEOTIDE SEQUENCE</scope>
</reference>
<dbReference type="Gene3D" id="2.60.120.200">
    <property type="match status" value="1"/>
</dbReference>
<dbReference type="EMBL" id="CAJHNH020003246">
    <property type="protein sequence ID" value="CAG5128871.1"/>
    <property type="molecule type" value="Genomic_DNA"/>
</dbReference>
<dbReference type="PROSITE" id="PS51762">
    <property type="entry name" value="GH16_2"/>
    <property type="match status" value="1"/>
</dbReference>